<evidence type="ECO:0000313" key="2">
    <source>
        <dbReference type="Proteomes" id="UP000012488"/>
    </source>
</evidence>
<organism evidence="1 2">
    <name type="scientific">Methylobacterium mesophilicum SR1.6/6</name>
    <dbReference type="NCBI Taxonomy" id="908290"/>
    <lineage>
        <taxon>Bacteria</taxon>
        <taxon>Pseudomonadati</taxon>
        <taxon>Pseudomonadota</taxon>
        <taxon>Alphaproteobacteria</taxon>
        <taxon>Hyphomicrobiales</taxon>
        <taxon>Methylobacteriaceae</taxon>
        <taxon>Methylobacterium</taxon>
    </lineage>
</organism>
<protein>
    <submittedName>
        <fullName evidence="1">Uncharacterized protein</fullName>
    </submittedName>
</protein>
<dbReference type="OrthoDB" id="7994042at2"/>
<dbReference type="AlphaFoldDB" id="A0A6B9FTK9"/>
<reference evidence="1 2" key="2">
    <citation type="journal article" date="2013" name="Genome Announc.">
        <title>Draft Genome Sequence of Methylobacterium mesophilicum Strain SR1.6/6, Isolated from Citrus sinensis.</title>
        <authorList>
            <person name="Marinho Almeida D."/>
            <person name="Dini-Andreote F."/>
            <person name="Camargo Neves A.A."/>
            <person name="Juca Ramos R.T."/>
            <person name="Andreote F.D."/>
            <person name="Carneiro A.R."/>
            <person name="Oliveira de Souza Lima A."/>
            <person name="Caracciolo Gomes de Sa P.H."/>
            <person name="Ribeiro Barbosa M.S."/>
            <person name="Araujo W.L."/>
            <person name="Silva A."/>
        </authorList>
    </citation>
    <scope>NUCLEOTIDE SEQUENCE [LARGE SCALE GENOMIC DNA]</scope>
    <source>
        <strain evidence="1 2">SR1.6/6</strain>
    </source>
</reference>
<sequence>MPVIRWLISKTIQFFLGSAQERRSNATAKRKEVGTFEGASASKDRKFEENYAAAARLLRARIDKEFPDAYYARLSSGRNSSYDYGQDRALAIDTMSIAIAMALRNGATVQQAATAGAASIGI</sequence>
<gene>
    <name evidence="1" type="ORF">MMSR116_31475</name>
</gene>
<dbReference type="EMBL" id="CP043538">
    <property type="protein sequence ID" value="QGY05911.1"/>
    <property type="molecule type" value="Genomic_DNA"/>
</dbReference>
<dbReference type="RefSeq" id="WP_158169316.1">
    <property type="nucleotide sequence ID" value="NZ_CP043538.1"/>
</dbReference>
<name>A0A6B9FTK9_9HYPH</name>
<reference evidence="1 2" key="1">
    <citation type="journal article" date="2012" name="Genet. Mol. Biol.">
        <title>Analysis of 16S rRNA and mxaF genes revealing insights into Methylobacterium niche-specific plant association.</title>
        <authorList>
            <person name="Dourado M.N."/>
            <person name="Andreote F.D."/>
            <person name="Dini-Andreote F."/>
            <person name="Conti R."/>
            <person name="Araujo J.M."/>
            <person name="Araujo W.L."/>
        </authorList>
    </citation>
    <scope>NUCLEOTIDE SEQUENCE [LARGE SCALE GENOMIC DNA]</scope>
    <source>
        <strain evidence="1 2">SR1.6/6</strain>
    </source>
</reference>
<accession>A0A6B9FTK9</accession>
<evidence type="ECO:0000313" key="1">
    <source>
        <dbReference type="EMBL" id="QGY05911.1"/>
    </source>
</evidence>
<dbReference type="KEGG" id="mmes:MMSR116_31475"/>
<dbReference type="Proteomes" id="UP000012488">
    <property type="component" value="Chromosome"/>
</dbReference>
<proteinExistence type="predicted"/>